<evidence type="ECO:0000256" key="1">
    <source>
        <dbReference type="ARBA" id="ARBA00004141"/>
    </source>
</evidence>
<dbReference type="RefSeq" id="WP_013720391.1">
    <property type="nucleotide sequence ID" value="NC_015416.1"/>
</dbReference>
<dbReference type="InParanoid" id="F4BT81"/>
<feature type="transmembrane region" description="Helical" evidence="6">
    <location>
        <begin position="335"/>
        <end position="352"/>
    </location>
</feature>
<dbReference type="TCDB" id="5.A.1.2.11">
    <property type="family name" value="the disulfide bond oxidoreductase d (dsbd) family"/>
</dbReference>
<feature type="transmembrane region" description="Helical" evidence="6">
    <location>
        <begin position="252"/>
        <end position="282"/>
    </location>
</feature>
<dbReference type="InterPro" id="IPR036249">
    <property type="entry name" value="Thioredoxin-like_sf"/>
</dbReference>
<gene>
    <name evidence="8" type="ordered locus">MCON_3047</name>
</gene>
<dbReference type="AlphaFoldDB" id="F4BT81"/>
<organism evidence="8 9">
    <name type="scientific">Methanothrix soehngenii (strain ATCC 5969 / DSM 3671 / JCM 10134 / NBRC 103675 / OCM 69 / GP-6)</name>
    <name type="common">Methanosaeta concilii</name>
    <dbReference type="NCBI Taxonomy" id="990316"/>
    <lineage>
        <taxon>Archaea</taxon>
        <taxon>Methanobacteriati</taxon>
        <taxon>Methanobacteriota</taxon>
        <taxon>Stenosarchaea group</taxon>
        <taxon>Methanomicrobia</taxon>
        <taxon>Methanotrichales</taxon>
        <taxon>Methanotrichaceae</taxon>
        <taxon>Methanothrix</taxon>
    </lineage>
</organism>
<dbReference type="InterPro" id="IPR003834">
    <property type="entry name" value="Cyt_c_assmbl_TM_dom"/>
</dbReference>
<keyword evidence="4 6" id="KW-1133">Transmembrane helix</keyword>
<proteinExistence type="inferred from homology"/>
<keyword evidence="9" id="KW-1185">Reference proteome</keyword>
<feature type="domain" description="Cytochrome C biogenesis protein transmembrane" evidence="7">
    <location>
        <begin position="399"/>
        <end position="511"/>
    </location>
</feature>
<dbReference type="GO" id="GO:0016020">
    <property type="term" value="C:membrane"/>
    <property type="evidence" value="ECO:0007669"/>
    <property type="project" value="UniProtKB-SubCell"/>
</dbReference>
<evidence type="ECO:0000313" key="9">
    <source>
        <dbReference type="Proteomes" id="UP000007807"/>
    </source>
</evidence>
<comment type="subcellular location">
    <subcellularLocation>
        <location evidence="1">Membrane</location>
        <topology evidence="1">Multi-pass membrane protein</topology>
    </subcellularLocation>
</comment>
<dbReference type="GeneID" id="10462326"/>
<feature type="transmembrane region" description="Helical" evidence="6">
    <location>
        <begin position="457"/>
        <end position="477"/>
    </location>
</feature>
<dbReference type="PANTHER" id="PTHR31272">
    <property type="entry name" value="CYTOCHROME C-TYPE BIOGENESIS PROTEIN HI_1454-RELATED"/>
    <property type="match status" value="1"/>
</dbReference>
<evidence type="ECO:0000256" key="2">
    <source>
        <dbReference type="ARBA" id="ARBA00006143"/>
    </source>
</evidence>
<dbReference type="EMBL" id="CP002565">
    <property type="protein sequence ID" value="AEB69370.1"/>
    <property type="molecule type" value="Genomic_DNA"/>
</dbReference>
<feature type="transmembrane region" description="Helical" evidence="6">
    <location>
        <begin position="497"/>
        <end position="518"/>
    </location>
</feature>
<name>F4BT81_METSG</name>
<protein>
    <submittedName>
        <fullName evidence="8">Cytochrome c biogenesis protein, transmembrane region</fullName>
    </submittedName>
</protein>
<sequence length="519" mass="56656">MAVKDGVGGLSKPGSNPPHALILPVSIISLFALLFISLSISPALADEAQAPDFFATSWDQRSFNLSDFMGSPVVLHITNIENPLCIECEKSLSGQVEELAALKALDTNVQIVTLNLRKNPYSIDGRELAQTWWEVNITWPWIEDLDPYPIGSKYLDYWTVRGGSSNPTIVLIDREGRIGPVYHVYRVGEGIEDGVQKAQSLLDDIQELNGTALMVEGEASPPAEVEARPEGAAGIFSALWTRMENEVSRKDVTAFGMFLLGIFTSLAPCSIALMIAVFSYVMTVRRKDEYLRASASTSREGFMIGVAFTLGMAVVFFVLGLFISQIGVFFRDSKIFDLLAGSIMVMLGIGSFKPLGEIIEPVTSRMRFHQAGVDGTDEPSDGPGSASLAEPMEEEKSLLQKAVEFSLNLFRYSAFIGAFTLGIFFALGWAPCALSMVMPVLIWLASQDVAPLVGGTMLFFFGIGHGVPIIPITTFSRMVGGRIGEKYISVGEWTSKIFGLLVILVGLVYAARYFGYLLW</sequence>
<accession>F4BT81</accession>
<dbReference type="Pfam" id="PF02683">
    <property type="entry name" value="DsbD_TM"/>
    <property type="match status" value="1"/>
</dbReference>
<comment type="similarity">
    <text evidence="2">Belongs to the DsbD family.</text>
</comment>
<dbReference type="PANTHER" id="PTHR31272:SF4">
    <property type="entry name" value="CYTOCHROME C-TYPE BIOGENESIS PROTEIN HI_1454-RELATED"/>
    <property type="match status" value="1"/>
</dbReference>
<dbReference type="GO" id="GO:0017004">
    <property type="term" value="P:cytochrome complex assembly"/>
    <property type="evidence" value="ECO:0007669"/>
    <property type="project" value="InterPro"/>
</dbReference>
<dbReference type="InterPro" id="IPR051790">
    <property type="entry name" value="Cytochrome_c-biogenesis_DsbD"/>
</dbReference>
<keyword evidence="3 6" id="KW-0812">Transmembrane</keyword>
<dbReference type="Proteomes" id="UP000007807">
    <property type="component" value="Chromosome"/>
</dbReference>
<dbReference type="STRING" id="990316.MCON_3047"/>
<evidence type="ECO:0000256" key="3">
    <source>
        <dbReference type="ARBA" id="ARBA00022692"/>
    </source>
</evidence>
<feature type="transmembrane region" description="Helical" evidence="6">
    <location>
        <begin position="412"/>
        <end position="445"/>
    </location>
</feature>
<evidence type="ECO:0000259" key="7">
    <source>
        <dbReference type="Pfam" id="PF02683"/>
    </source>
</evidence>
<keyword evidence="5 6" id="KW-0472">Membrane</keyword>
<evidence type="ECO:0000256" key="6">
    <source>
        <dbReference type="SAM" id="Phobius"/>
    </source>
</evidence>
<feature type="transmembrane region" description="Helical" evidence="6">
    <location>
        <begin position="20"/>
        <end position="40"/>
    </location>
</feature>
<dbReference type="SUPFAM" id="SSF52833">
    <property type="entry name" value="Thioredoxin-like"/>
    <property type="match status" value="1"/>
</dbReference>
<reference evidence="8 9" key="1">
    <citation type="journal article" date="2011" name="J. Bacteriol.">
        <title>Complete genome sequence of Methanosaeta concilii, a specialist in aceticlastic methanogenesis.</title>
        <authorList>
            <person name="Barber R.D."/>
            <person name="Zhang L."/>
            <person name="Harnack M."/>
            <person name="Olson M.V."/>
            <person name="Kaul R."/>
            <person name="Ingram-Smith C."/>
            <person name="Smith K.S."/>
        </authorList>
    </citation>
    <scope>NUCLEOTIDE SEQUENCE [LARGE SCALE GENOMIC DNA]</scope>
    <source>
        <strain evidence="9">ATCC 5969 / DSM 3671 / JCM 10134 / NBRC 103675 / OCM 69 / GP-6</strain>
    </source>
</reference>
<evidence type="ECO:0000256" key="5">
    <source>
        <dbReference type="ARBA" id="ARBA00023136"/>
    </source>
</evidence>
<evidence type="ECO:0000313" key="8">
    <source>
        <dbReference type="EMBL" id="AEB69370.1"/>
    </source>
</evidence>
<evidence type="ECO:0000256" key="4">
    <source>
        <dbReference type="ARBA" id="ARBA00022989"/>
    </source>
</evidence>
<dbReference type="HOGENOM" id="CLU_632551_0_0_2"/>
<dbReference type="KEGG" id="mcj:MCON_3047"/>
<dbReference type="OrthoDB" id="147901at2157"/>
<dbReference type="Gene3D" id="3.40.30.10">
    <property type="entry name" value="Glutaredoxin"/>
    <property type="match status" value="1"/>
</dbReference>
<feature type="transmembrane region" description="Helical" evidence="6">
    <location>
        <begin position="302"/>
        <end position="323"/>
    </location>
</feature>